<name>A0AAE9FDU3_CAEBR</name>
<dbReference type="Proteomes" id="UP000829354">
    <property type="component" value="Chromosome X"/>
</dbReference>
<organism evidence="1 2">
    <name type="scientific">Caenorhabditis briggsae</name>
    <dbReference type="NCBI Taxonomy" id="6238"/>
    <lineage>
        <taxon>Eukaryota</taxon>
        <taxon>Metazoa</taxon>
        <taxon>Ecdysozoa</taxon>
        <taxon>Nematoda</taxon>
        <taxon>Chromadorea</taxon>
        <taxon>Rhabditida</taxon>
        <taxon>Rhabditina</taxon>
        <taxon>Rhabditomorpha</taxon>
        <taxon>Rhabditoidea</taxon>
        <taxon>Rhabditidae</taxon>
        <taxon>Peloderinae</taxon>
        <taxon>Caenorhabditis</taxon>
    </lineage>
</organism>
<accession>A0AAE9FDU3</accession>
<dbReference type="EMBL" id="CP092625">
    <property type="protein sequence ID" value="UMM39925.1"/>
    <property type="molecule type" value="Genomic_DNA"/>
</dbReference>
<gene>
    <name evidence="1" type="ORF">L5515_016765</name>
</gene>
<proteinExistence type="predicted"/>
<evidence type="ECO:0000313" key="1">
    <source>
        <dbReference type="EMBL" id="UMM39925.1"/>
    </source>
</evidence>
<keyword evidence="2" id="KW-1185">Reference proteome</keyword>
<sequence>MLQYEQSQTDRIILLFLFCTLTSRFMQSNNSKCDVSMPTPHPRLFAVGLALFSRSLCLPVEERIRGCAYSYSNPILRKTRYSILQTKFTEFGAMMAPLYPVAPTLTAEDQVEKIKLDEIILLTEQELNDNFIRSCSSPKEAQQIIKKIYWEVEKNTGYDVQYWPPKLVTGTLKAEKIDDVFDLNDRMGIYKNRIEGFINRECLIEAQHQDVASSPVFDFFQVIQIFDRDLRSGEAKEKLDAFRAVRTSAILVCTTTILGYPEFFPPANFFILHAFECPALLENSVAQLTRLSRKTKISSTIWVPLNEWDTRNIVECAATLLAARGEDIEDGFVEWVDQKCWGHIIPGEVEKFYAWSSSVEEANLSRNAEIEKELGIRVEFWWQNFVTMAKVRELVQPTNECQ</sequence>
<reference evidence="1 2" key="1">
    <citation type="submission" date="2022-04" db="EMBL/GenBank/DDBJ databases">
        <title>Chromosome-level reference genomes for two strains of Caenorhabditis briggsae: an improved platform for comparative genomics.</title>
        <authorList>
            <person name="Stevens L."/>
            <person name="Andersen E."/>
        </authorList>
    </citation>
    <scope>NUCLEOTIDE SEQUENCE [LARGE SCALE GENOMIC DNA]</scope>
    <source>
        <strain evidence="1">VX34</strain>
        <tissue evidence="1">Whole-organism</tissue>
    </source>
</reference>
<protein>
    <submittedName>
        <fullName evidence="1">Uncharacterized protein</fullName>
    </submittedName>
</protein>
<evidence type="ECO:0000313" key="2">
    <source>
        <dbReference type="Proteomes" id="UP000829354"/>
    </source>
</evidence>
<dbReference type="AlphaFoldDB" id="A0AAE9FDU3"/>